<evidence type="ECO:0000256" key="1">
    <source>
        <dbReference type="SAM" id="Phobius"/>
    </source>
</evidence>
<keyword evidence="1" id="KW-0472">Membrane</keyword>
<organism evidence="2 3">
    <name type="scientific">Candidatus Mcinerneyibacterium aminivorans</name>
    <dbReference type="NCBI Taxonomy" id="2703815"/>
    <lineage>
        <taxon>Bacteria</taxon>
        <taxon>Candidatus Macinerneyibacteriota</taxon>
        <taxon>Candidatus Mcinerneyibacteria</taxon>
        <taxon>Candidatus Mcinerneyibacteriales</taxon>
        <taxon>Candidatus Mcinerneyibacteriaceae</taxon>
        <taxon>Candidatus Mcinerneyibacterium</taxon>
    </lineage>
</organism>
<keyword evidence="3" id="KW-1185">Reference proteome</keyword>
<reference evidence="2" key="1">
    <citation type="submission" date="2019-08" db="EMBL/GenBank/DDBJ databases">
        <title>Genomic characterization of a novel candidate phylum (ARYD3) from a high temperature, high salinity tertiary oil reservoir in north central Oklahoma, USA.</title>
        <authorList>
            <person name="Youssef N.H."/>
            <person name="Yadav A."/>
            <person name="Elshahed M.S."/>
        </authorList>
    </citation>
    <scope>NUCLEOTIDE SEQUENCE [LARGE SCALE GENOMIC DNA]</scope>
    <source>
        <strain evidence="2">ARYD3</strain>
    </source>
</reference>
<evidence type="ECO:0000313" key="2">
    <source>
        <dbReference type="EMBL" id="TYB31889.1"/>
    </source>
</evidence>
<accession>A0A5D0MMR9</accession>
<sequence>MRKFFIILLLVIFILSNTWAVSKVDFLSLNTKEDVSEKYMEKSDKTYTLVFTEKRAVYIGTISSSTSENIKFTSFLGEEINIKKDHVKDINKSVKEADISKKIKSGYEELYDMKLPVLLFNDNLDLLVTKSNKVYMGSLNDENNNKHNLNGFYGNSYEFDKHNIKKIYSVEGINKFLLLSKLSYTGDIDDILNHSKKDDGITPFWLIPLYVSIGLSAAFLGCAYLVGGIAGAVILYGVITYGPVLFLVSLVFTSILRLLAKDTIEMKRKRHKDFLNFLKTGKLTELKPNISLNLDLNYKIRNELSIGFGVNF</sequence>
<dbReference type="AlphaFoldDB" id="A0A5D0MMR9"/>
<keyword evidence="1" id="KW-1133">Transmembrane helix</keyword>
<feature type="transmembrane region" description="Helical" evidence="1">
    <location>
        <begin position="204"/>
        <end position="226"/>
    </location>
</feature>
<dbReference type="Proteomes" id="UP000324143">
    <property type="component" value="Unassembled WGS sequence"/>
</dbReference>
<gene>
    <name evidence="2" type="ORF">FXF47_01820</name>
</gene>
<dbReference type="EMBL" id="VSIX01000024">
    <property type="protein sequence ID" value="TYB31889.1"/>
    <property type="molecule type" value="Genomic_DNA"/>
</dbReference>
<evidence type="ECO:0000313" key="3">
    <source>
        <dbReference type="Proteomes" id="UP000324143"/>
    </source>
</evidence>
<keyword evidence="1" id="KW-0812">Transmembrane</keyword>
<proteinExistence type="predicted"/>
<protein>
    <submittedName>
        <fullName evidence="2">Uncharacterized protein</fullName>
    </submittedName>
</protein>
<comment type="caution">
    <text evidence="2">The sequence shown here is derived from an EMBL/GenBank/DDBJ whole genome shotgun (WGS) entry which is preliminary data.</text>
</comment>
<feature type="transmembrane region" description="Helical" evidence="1">
    <location>
        <begin position="233"/>
        <end position="260"/>
    </location>
</feature>
<name>A0A5D0MMR9_9BACT</name>